<dbReference type="AlphaFoldDB" id="A0A5C6M325"/>
<proteinExistence type="predicted"/>
<protein>
    <submittedName>
        <fullName evidence="1">Uncharacterized protein</fullName>
    </submittedName>
</protein>
<dbReference type="Proteomes" id="UP000321083">
    <property type="component" value="Unassembled WGS sequence"/>
</dbReference>
<comment type="caution">
    <text evidence="1">The sequence shown here is derived from an EMBL/GenBank/DDBJ whole genome shotgun (WGS) entry which is preliminary data.</text>
</comment>
<name>A0A5C6M325_9PLAN</name>
<dbReference type="EMBL" id="SRHE01000623">
    <property type="protein sequence ID" value="TWW08525.1"/>
    <property type="molecule type" value="Genomic_DNA"/>
</dbReference>
<reference evidence="1 2" key="2">
    <citation type="submission" date="2019-08" db="EMBL/GenBank/DDBJ databases">
        <authorList>
            <person name="Henke P."/>
        </authorList>
    </citation>
    <scope>NUCLEOTIDE SEQUENCE [LARGE SCALE GENOMIC DNA]</scope>
    <source>
        <strain evidence="1">Phe10_nw2017</strain>
    </source>
</reference>
<accession>A0A5C6M325</accession>
<keyword evidence="2" id="KW-1185">Reference proteome</keyword>
<evidence type="ECO:0000313" key="2">
    <source>
        <dbReference type="Proteomes" id="UP000321083"/>
    </source>
</evidence>
<organism evidence="1 2">
    <name type="scientific">Planctomyces bekefii</name>
    <dbReference type="NCBI Taxonomy" id="1653850"/>
    <lineage>
        <taxon>Bacteria</taxon>
        <taxon>Pseudomonadati</taxon>
        <taxon>Planctomycetota</taxon>
        <taxon>Planctomycetia</taxon>
        <taxon>Planctomycetales</taxon>
        <taxon>Planctomycetaceae</taxon>
        <taxon>Planctomyces</taxon>
    </lineage>
</organism>
<sequence length="61" mass="6967">GHTLARGLGPVPDRFDDELGFQGHVAVKPFRFAFFIYVYGPCPYRIFVPSTLENLLNSLFY</sequence>
<feature type="non-terminal residue" evidence="1">
    <location>
        <position position="1"/>
    </location>
</feature>
<reference evidence="1 2" key="1">
    <citation type="submission" date="2019-08" db="EMBL/GenBank/DDBJ databases">
        <title>100 year-old enigma solved: identification of Planctomyces bekefii, the type genus and species of the phylum Planctomycetes.</title>
        <authorList>
            <person name="Svetlana D.N."/>
            <person name="Overmann J."/>
        </authorList>
    </citation>
    <scope>NUCLEOTIDE SEQUENCE [LARGE SCALE GENOMIC DNA]</scope>
    <source>
        <strain evidence="1">Phe10_nw2017</strain>
    </source>
</reference>
<gene>
    <name evidence="1" type="ORF">E3A20_23450</name>
</gene>
<evidence type="ECO:0000313" key="1">
    <source>
        <dbReference type="EMBL" id="TWW08525.1"/>
    </source>
</evidence>